<feature type="signal peptide" evidence="1">
    <location>
        <begin position="1"/>
        <end position="23"/>
    </location>
</feature>
<dbReference type="RefSeq" id="WP_175497203.1">
    <property type="nucleotide sequence ID" value="NZ_FOUR01000002.1"/>
</dbReference>
<keyword evidence="1" id="KW-0732">Signal</keyword>
<gene>
    <name evidence="2" type="ORF">SAMN04487961_0897</name>
</gene>
<proteinExistence type="predicted"/>
<evidence type="ECO:0000313" key="2">
    <source>
        <dbReference type="EMBL" id="SFM69012.1"/>
    </source>
</evidence>
<dbReference type="Proteomes" id="UP000199339">
    <property type="component" value="Unassembled WGS sequence"/>
</dbReference>
<reference evidence="3" key="1">
    <citation type="submission" date="2016-10" db="EMBL/GenBank/DDBJ databases">
        <authorList>
            <person name="Varghese N."/>
            <person name="Submissions S."/>
        </authorList>
    </citation>
    <scope>NUCLEOTIDE SEQUENCE [LARGE SCALE GENOMIC DNA]</scope>
    <source>
        <strain evidence="3">CGMCC 1.6775</strain>
    </source>
</reference>
<dbReference type="AlphaFoldDB" id="A0A1I4SX21"/>
<keyword evidence="3" id="KW-1185">Reference proteome</keyword>
<name>A0A1I4SX21_9GAMM</name>
<feature type="chain" id="PRO_5011499048" evidence="1">
    <location>
        <begin position="24"/>
        <end position="109"/>
    </location>
</feature>
<accession>A0A1I4SX21</accession>
<evidence type="ECO:0000313" key="3">
    <source>
        <dbReference type="Proteomes" id="UP000199339"/>
    </source>
</evidence>
<protein>
    <submittedName>
        <fullName evidence="2">Uncharacterized protein</fullName>
    </submittedName>
</protein>
<dbReference type="EMBL" id="FOUR01000002">
    <property type="protein sequence ID" value="SFM69012.1"/>
    <property type="molecule type" value="Genomic_DNA"/>
</dbReference>
<sequence>MKRIADLAKPLALLIVFATTAIAGENTTPEKERANLEIAGISATNGEDEPRILFILPWQPPSLPRRPRAELEDQAPELEQPIDPMVVERHRRFRNTLDPMTLDPQGIQP</sequence>
<organism evidence="2 3">
    <name type="scientific">Marinobacter pelagius</name>
    <dbReference type="NCBI Taxonomy" id="379482"/>
    <lineage>
        <taxon>Bacteria</taxon>
        <taxon>Pseudomonadati</taxon>
        <taxon>Pseudomonadota</taxon>
        <taxon>Gammaproteobacteria</taxon>
        <taxon>Pseudomonadales</taxon>
        <taxon>Marinobacteraceae</taxon>
        <taxon>Marinobacter</taxon>
    </lineage>
</organism>
<evidence type="ECO:0000256" key="1">
    <source>
        <dbReference type="SAM" id="SignalP"/>
    </source>
</evidence>